<dbReference type="EMBL" id="JBBPFD010000017">
    <property type="protein sequence ID" value="KAK7890897.1"/>
    <property type="molecule type" value="Genomic_DNA"/>
</dbReference>
<protein>
    <submittedName>
        <fullName evidence="2">Uncharacterized protein</fullName>
    </submittedName>
</protein>
<organism evidence="2 3">
    <name type="scientific">Mugilogobius chulae</name>
    <name type="common">yellowstripe goby</name>
    <dbReference type="NCBI Taxonomy" id="88201"/>
    <lineage>
        <taxon>Eukaryota</taxon>
        <taxon>Metazoa</taxon>
        <taxon>Chordata</taxon>
        <taxon>Craniata</taxon>
        <taxon>Vertebrata</taxon>
        <taxon>Euteleostomi</taxon>
        <taxon>Actinopterygii</taxon>
        <taxon>Neopterygii</taxon>
        <taxon>Teleostei</taxon>
        <taxon>Neoteleostei</taxon>
        <taxon>Acanthomorphata</taxon>
        <taxon>Gobiaria</taxon>
        <taxon>Gobiiformes</taxon>
        <taxon>Gobioidei</taxon>
        <taxon>Gobiidae</taxon>
        <taxon>Gobionellinae</taxon>
        <taxon>Mugilogobius</taxon>
    </lineage>
</organism>
<dbReference type="PANTHER" id="PTHR21590:SF4">
    <property type="entry name" value="UPF0606 PROTEIN KIAA1549"/>
    <property type="match status" value="1"/>
</dbReference>
<evidence type="ECO:0000313" key="3">
    <source>
        <dbReference type="Proteomes" id="UP001460270"/>
    </source>
</evidence>
<feature type="compositionally biased region" description="Polar residues" evidence="1">
    <location>
        <begin position="56"/>
        <end position="71"/>
    </location>
</feature>
<keyword evidence="3" id="KW-1185">Reference proteome</keyword>
<evidence type="ECO:0000256" key="1">
    <source>
        <dbReference type="SAM" id="MobiDB-lite"/>
    </source>
</evidence>
<feature type="region of interest" description="Disordered" evidence="1">
    <location>
        <begin position="313"/>
        <end position="334"/>
    </location>
</feature>
<proteinExistence type="predicted"/>
<feature type="compositionally biased region" description="Polar residues" evidence="1">
    <location>
        <begin position="1"/>
        <end position="30"/>
    </location>
</feature>
<name>A0AAW0NET1_9GOBI</name>
<reference evidence="3" key="1">
    <citation type="submission" date="2024-04" db="EMBL/GenBank/DDBJ databases">
        <title>Salinicola lusitanus LLJ914,a marine bacterium isolated from the Okinawa Trough.</title>
        <authorList>
            <person name="Li J."/>
        </authorList>
    </citation>
    <scope>NUCLEOTIDE SEQUENCE [LARGE SCALE GENOMIC DNA]</scope>
</reference>
<comment type="caution">
    <text evidence="2">The sequence shown here is derived from an EMBL/GenBank/DDBJ whole genome shotgun (WGS) entry which is preliminary data.</text>
</comment>
<dbReference type="AlphaFoldDB" id="A0AAW0NET1"/>
<accession>A0AAW0NET1</accession>
<sequence length="334" mass="36282">MSQNPVTSQPLPSNSTPQHEPSLQNVSSFPGHSLEPSKVALSDYQADQANPYPNVISPSKNPLKNHLNPSVTSSFSNTLQILAPSLSPHLTSPMYEATESPPDDIFPTDSLDIDWGSGDYLETMSYMGSDGSDYSLVTKVPTEMFDMDEDTERYDTSFPTRVGVSLTSMQHFPHSPSLTTAHFASSHFTIQPTPSLALHTDVAETANLDWSDHFTIEPTDVLLPDMNSLEYYTTQQESSNSGAEQRGNLTVVAVSEITPTISFDNFTKEDSSSGAEPSFETTMTPLNVSENALEPSKTTSNFPTAWTREIVASTSQQAESGLLSNATASHTDDV</sequence>
<evidence type="ECO:0000313" key="2">
    <source>
        <dbReference type="EMBL" id="KAK7890897.1"/>
    </source>
</evidence>
<dbReference type="Proteomes" id="UP001460270">
    <property type="component" value="Unassembled WGS sequence"/>
</dbReference>
<dbReference type="PANTHER" id="PTHR21590">
    <property type="entry name" value="SEA DOMAIN-CONTAINING PROTEIN"/>
    <property type="match status" value="1"/>
</dbReference>
<feature type="region of interest" description="Disordered" evidence="1">
    <location>
        <begin position="1"/>
        <end position="71"/>
    </location>
</feature>
<gene>
    <name evidence="2" type="ORF">WMY93_022860</name>
</gene>